<protein>
    <submittedName>
        <fullName evidence="2">Uncharacterized protein</fullName>
    </submittedName>
</protein>
<evidence type="ECO:0000313" key="2">
    <source>
        <dbReference type="EMBL" id="MPN20566.1"/>
    </source>
</evidence>
<feature type="region of interest" description="Disordered" evidence="1">
    <location>
        <begin position="1"/>
        <end position="35"/>
    </location>
</feature>
<proteinExistence type="predicted"/>
<accession>A0A645G358</accession>
<sequence>MLRPEGRGQAGGLFSEEEPAARPEGGLRIAPGGLGGCQPQIRRRVAGKEILQAFVNRKVHHGPIVKTGSLDRLVTDIKAQRLYQMEPAAGGGTGSGDIAGIHGDFRLN</sequence>
<dbReference type="EMBL" id="VSSQ01068364">
    <property type="protein sequence ID" value="MPN20566.1"/>
    <property type="molecule type" value="Genomic_DNA"/>
</dbReference>
<dbReference type="AlphaFoldDB" id="A0A645G358"/>
<comment type="caution">
    <text evidence="2">The sequence shown here is derived from an EMBL/GenBank/DDBJ whole genome shotgun (WGS) entry which is preliminary data.</text>
</comment>
<feature type="region of interest" description="Disordered" evidence="1">
    <location>
        <begin position="87"/>
        <end position="108"/>
    </location>
</feature>
<name>A0A645G358_9ZZZZ</name>
<organism evidence="2">
    <name type="scientific">bioreactor metagenome</name>
    <dbReference type="NCBI Taxonomy" id="1076179"/>
    <lineage>
        <taxon>unclassified sequences</taxon>
        <taxon>metagenomes</taxon>
        <taxon>ecological metagenomes</taxon>
    </lineage>
</organism>
<gene>
    <name evidence="2" type="ORF">SDC9_167945</name>
</gene>
<reference evidence="2" key="1">
    <citation type="submission" date="2019-08" db="EMBL/GenBank/DDBJ databases">
        <authorList>
            <person name="Kucharzyk K."/>
            <person name="Murdoch R.W."/>
            <person name="Higgins S."/>
            <person name="Loffler F."/>
        </authorList>
    </citation>
    <scope>NUCLEOTIDE SEQUENCE</scope>
</reference>
<evidence type="ECO:0000256" key="1">
    <source>
        <dbReference type="SAM" id="MobiDB-lite"/>
    </source>
</evidence>